<dbReference type="PANTHER" id="PTHR43031:SF1">
    <property type="entry name" value="PYRIDINE NUCLEOTIDE-DISULPHIDE OXIDOREDUCTASE"/>
    <property type="match status" value="1"/>
</dbReference>
<dbReference type="Pfam" id="PF00581">
    <property type="entry name" value="Rhodanese"/>
    <property type="match status" value="1"/>
</dbReference>
<feature type="chain" id="PRO_5038905065" evidence="1">
    <location>
        <begin position="29"/>
        <end position="127"/>
    </location>
</feature>
<keyword evidence="3" id="KW-0808">Transferase</keyword>
<organism evidence="3 4">
    <name type="scientific">Ornithinibacillus halophilus</name>
    <dbReference type="NCBI Taxonomy" id="930117"/>
    <lineage>
        <taxon>Bacteria</taxon>
        <taxon>Bacillati</taxon>
        <taxon>Bacillota</taxon>
        <taxon>Bacilli</taxon>
        <taxon>Bacillales</taxon>
        <taxon>Bacillaceae</taxon>
        <taxon>Ornithinibacillus</taxon>
    </lineage>
</organism>
<dbReference type="CDD" id="cd00158">
    <property type="entry name" value="RHOD"/>
    <property type="match status" value="1"/>
</dbReference>
<evidence type="ECO:0000256" key="1">
    <source>
        <dbReference type="SAM" id="SignalP"/>
    </source>
</evidence>
<dbReference type="PANTHER" id="PTHR43031">
    <property type="entry name" value="FAD-DEPENDENT OXIDOREDUCTASE"/>
    <property type="match status" value="1"/>
</dbReference>
<feature type="domain" description="Rhodanese" evidence="2">
    <location>
        <begin position="43"/>
        <end position="127"/>
    </location>
</feature>
<dbReference type="Proteomes" id="UP000183988">
    <property type="component" value="Unassembled WGS sequence"/>
</dbReference>
<dbReference type="FunFam" id="3.40.250.10:FF:000049">
    <property type="entry name" value="Phage shock protein E"/>
    <property type="match status" value="1"/>
</dbReference>
<protein>
    <submittedName>
        <fullName evidence="3">Rhodanese-related sulfurtransferase</fullName>
    </submittedName>
</protein>
<dbReference type="PROSITE" id="PS50206">
    <property type="entry name" value="RHODANESE_3"/>
    <property type="match status" value="1"/>
</dbReference>
<dbReference type="AlphaFoldDB" id="A0A1M5FLW8"/>
<dbReference type="InterPro" id="IPR001763">
    <property type="entry name" value="Rhodanese-like_dom"/>
</dbReference>
<keyword evidence="4" id="KW-1185">Reference proteome</keyword>
<dbReference type="GO" id="GO:0016740">
    <property type="term" value="F:transferase activity"/>
    <property type="evidence" value="ECO:0007669"/>
    <property type="project" value="UniProtKB-KW"/>
</dbReference>
<reference evidence="3 4" key="1">
    <citation type="submission" date="2016-11" db="EMBL/GenBank/DDBJ databases">
        <authorList>
            <person name="Jaros S."/>
            <person name="Januszkiewicz K."/>
            <person name="Wedrychowicz H."/>
        </authorList>
    </citation>
    <scope>NUCLEOTIDE SEQUENCE [LARGE SCALE GENOMIC DNA]</scope>
    <source>
        <strain evidence="3 4">IBRC-M 10683</strain>
    </source>
</reference>
<dbReference type="STRING" id="930117.SAMN05216225_100923"/>
<keyword evidence="1" id="KW-0732">Signal</keyword>
<name>A0A1M5FLW8_9BACI</name>
<evidence type="ECO:0000313" key="4">
    <source>
        <dbReference type="Proteomes" id="UP000183988"/>
    </source>
</evidence>
<accession>A0A1M5FLW8</accession>
<dbReference type="EMBL" id="FQVW01000009">
    <property type="protein sequence ID" value="SHF92181.1"/>
    <property type="molecule type" value="Genomic_DNA"/>
</dbReference>
<dbReference type="SUPFAM" id="SSF52821">
    <property type="entry name" value="Rhodanese/Cell cycle control phosphatase"/>
    <property type="match status" value="1"/>
</dbReference>
<dbReference type="Gene3D" id="3.40.250.10">
    <property type="entry name" value="Rhodanese-like domain"/>
    <property type="match status" value="1"/>
</dbReference>
<evidence type="ECO:0000259" key="2">
    <source>
        <dbReference type="PROSITE" id="PS50206"/>
    </source>
</evidence>
<dbReference type="SMART" id="SM00450">
    <property type="entry name" value="RHOD"/>
    <property type="match status" value="1"/>
</dbReference>
<sequence length="127" mass="14223">MITMKKKVLLILIILVAILSACTSNENATIVDVSVDEAKDLLDDEEVVVLDVRTIEEYSQGHIPNAQLLPLQELEARLSELNEDQKYLVVCRSGNRSAQASTILIQNGFQNIYNMTGGMNNWPYEVK</sequence>
<dbReference type="InterPro" id="IPR050229">
    <property type="entry name" value="GlpE_sulfurtransferase"/>
</dbReference>
<evidence type="ECO:0000313" key="3">
    <source>
        <dbReference type="EMBL" id="SHF92181.1"/>
    </source>
</evidence>
<proteinExistence type="predicted"/>
<feature type="signal peptide" evidence="1">
    <location>
        <begin position="1"/>
        <end position="28"/>
    </location>
</feature>
<dbReference type="PROSITE" id="PS51257">
    <property type="entry name" value="PROKAR_LIPOPROTEIN"/>
    <property type="match status" value="1"/>
</dbReference>
<gene>
    <name evidence="3" type="ORF">SAMN05216225_100923</name>
</gene>
<dbReference type="InterPro" id="IPR036873">
    <property type="entry name" value="Rhodanese-like_dom_sf"/>
</dbReference>